<accession>A0A371Z4N7</accession>
<sequence>MKPDEENGNLFPAENRVASIAGLIPQPWKNGRGITRVLLRNAVWRLSIAEIDREGDFSLFSGMTRHIALVQGNGLVLRASDGSKVHLGRPGEVFTFSGESQVSATLADGPVQVVNLMHVSGSAYSLEPVDRTHPPCDILAFIVARGRWEFQCPSGVKGICLPGEFMVCNSRTRLALIPDGGDDALLYRIIPK</sequence>
<dbReference type="AlphaFoldDB" id="A0A371Z4N7"/>
<dbReference type="CDD" id="cd20293">
    <property type="entry name" value="cupin_HutD_N"/>
    <property type="match status" value="1"/>
</dbReference>
<keyword evidence="2" id="KW-1185">Reference proteome</keyword>
<gene>
    <name evidence="1" type="ORF">DY926_00945</name>
</gene>
<dbReference type="InterPro" id="IPR010282">
    <property type="entry name" value="Uncharacterised_HutD/Ves"/>
</dbReference>
<evidence type="ECO:0008006" key="3">
    <source>
        <dbReference type="Google" id="ProtNLM"/>
    </source>
</evidence>
<evidence type="ECO:0000313" key="2">
    <source>
        <dbReference type="Proteomes" id="UP000262371"/>
    </source>
</evidence>
<dbReference type="OrthoDB" id="9800082at2"/>
<comment type="caution">
    <text evidence="1">The sequence shown here is derived from an EMBL/GenBank/DDBJ whole genome shotgun (WGS) entry which is preliminary data.</text>
</comment>
<dbReference type="PANTHER" id="PTHR37943:SF1">
    <property type="entry name" value="PROTEIN VES"/>
    <property type="match status" value="1"/>
</dbReference>
<dbReference type="PANTHER" id="PTHR37943">
    <property type="entry name" value="PROTEIN VES"/>
    <property type="match status" value="1"/>
</dbReference>
<organism evidence="1 2">
    <name type="scientific">Komagataeibacter melaceti</name>
    <dbReference type="NCBI Taxonomy" id="2766577"/>
    <lineage>
        <taxon>Bacteria</taxon>
        <taxon>Pseudomonadati</taxon>
        <taxon>Pseudomonadota</taxon>
        <taxon>Alphaproteobacteria</taxon>
        <taxon>Acetobacterales</taxon>
        <taxon>Acetobacteraceae</taxon>
        <taxon>Komagataeibacter</taxon>
    </lineage>
</organism>
<protein>
    <recommendedName>
        <fullName evidence="3">HutD family protein</fullName>
    </recommendedName>
</protein>
<evidence type="ECO:0000313" key="1">
    <source>
        <dbReference type="EMBL" id="RFD21438.1"/>
    </source>
</evidence>
<dbReference type="RefSeq" id="WP_116701662.1">
    <property type="nucleotide sequence ID" value="NZ_QUWV01000004.1"/>
</dbReference>
<dbReference type="Pfam" id="PF05962">
    <property type="entry name" value="HutD"/>
    <property type="match status" value="1"/>
</dbReference>
<proteinExistence type="predicted"/>
<dbReference type="Gene3D" id="2.60.120.10">
    <property type="entry name" value="Jelly Rolls"/>
    <property type="match status" value="1"/>
</dbReference>
<name>A0A371Z4N7_9PROT</name>
<reference evidence="1 2" key="1">
    <citation type="submission" date="2018-08" db="EMBL/GenBank/DDBJ databases">
        <title>Komagataeibacter sp. AV 382.</title>
        <authorList>
            <person name="Skraban J."/>
            <person name="Trcek J."/>
        </authorList>
    </citation>
    <scope>NUCLEOTIDE SEQUENCE [LARGE SCALE GENOMIC DNA]</scope>
    <source>
        <strain evidence="1 2">AV 382</strain>
    </source>
</reference>
<dbReference type="EMBL" id="QUWV01000004">
    <property type="protein sequence ID" value="RFD21438.1"/>
    <property type="molecule type" value="Genomic_DNA"/>
</dbReference>
<dbReference type="SUPFAM" id="SSF51182">
    <property type="entry name" value="RmlC-like cupins"/>
    <property type="match status" value="1"/>
</dbReference>
<dbReference type="InterPro" id="IPR014710">
    <property type="entry name" value="RmlC-like_jellyroll"/>
</dbReference>
<dbReference type="InterPro" id="IPR011051">
    <property type="entry name" value="RmlC_Cupin_sf"/>
</dbReference>
<dbReference type="Proteomes" id="UP000262371">
    <property type="component" value="Unassembled WGS sequence"/>
</dbReference>